<dbReference type="AlphaFoldDB" id="A0A433T3L4"/>
<dbReference type="EMBL" id="RQTK01000687">
    <property type="protein sequence ID" value="RUS76100.1"/>
    <property type="molecule type" value="Genomic_DNA"/>
</dbReference>
<dbReference type="Proteomes" id="UP000271974">
    <property type="component" value="Unassembled WGS sequence"/>
</dbReference>
<evidence type="ECO:0000313" key="3">
    <source>
        <dbReference type="Proteomes" id="UP000271974"/>
    </source>
</evidence>
<proteinExistence type="predicted"/>
<evidence type="ECO:0000256" key="1">
    <source>
        <dbReference type="SAM" id="MobiDB-lite"/>
    </source>
</evidence>
<organism evidence="2 3">
    <name type="scientific">Elysia chlorotica</name>
    <name type="common">Eastern emerald elysia</name>
    <name type="synonym">Sea slug</name>
    <dbReference type="NCBI Taxonomy" id="188477"/>
    <lineage>
        <taxon>Eukaryota</taxon>
        <taxon>Metazoa</taxon>
        <taxon>Spiralia</taxon>
        <taxon>Lophotrochozoa</taxon>
        <taxon>Mollusca</taxon>
        <taxon>Gastropoda</taxon>
        <taxon>Heterobranchia</taxon>
        <taxon>Euthyneura</taxon>
        <taxon>Panpulmonata</taxon>
        <taxon>Sacoglossa</taxon>
        <taxon>Placobranchoidea</taxon>
        <taxon>Plakobranchidae</taxon>
        <taxon>Elysia</taxon>
    </lineage>
</organism>
<sequence length="229" mass="25526">MRLWGRDGASRCRAEEGGEGGRRGNRERERWRGREEEGGWNRERECSAPSTVELPLPQPNRLCGFRRTLIAFRLADRLMTSPAADHRQRIKPRGKINTPRKVTYIQQLTVRLGGIAFGGQPASLAAFSSDPRELLLIPINSVLNGNGNGNGNIDDWNNWPRCRPRFPAAIVLQLSSLGLAAITVQLWLVRRDPHSQILCDKISNCAALDTDRLVFPDLGISPHLARPGP</sequence>
<protein>
    <submittedName>
        <fullName evidence="2">Uncharacterized protein</fullName>
    </submittedName>
</protein>
<keyword evidence="3" id="KW-1185">Reference proteome</keyword>
<name>A0A433T3L4_ELYCH</name>
<reference evidence="2 3" key="1">
    <citation type="submission" date="2019-01" db="EMBL/GenBank/DDBJ databases">
        <title>A draft genome assembly of the solar-powered sea slug Elysia chlorotica.</title>
        <authorList>
            <person name="Cai H."/>
            <person name="Li Q."/>
            <person name="Fang X."/>
            <person name="Li J."/>
            <person name="Curtis N.E."/>
            <person name="Altenburger A."/>
            <person name="Shibata T."/>
            <person name="Feng M."/>
            <person name="Maeda T."/>
            <person name="Schwartz J.A."/>
            <person name="Shigenobu S."/>
            <person name="Lundholm N."/>
            <person name="Nishiyama T."/>
            <person name="Yang H."/>
            <person name="Hasebe M."/>
            <person name="Li S."/>
            <person name="Pierce S.K."/>
            <person name="Wang J."/>
        </authorList>
    </citation>
    <scope>NUCLEOTIDE SEQUENCE [LARGE SCALE GENOMIC DNA]</scope>
    <source>
        <strain evidence="2">EC2010</strain>
        <tissue evidence="2">Whole organism of an adult</tissue>
    </source>
</reference>
<feature type="region of interest" description="Disordered" evidence="1">
    <location>
        <begin position="1"/>
        <end position="42"/>
    </location>
</feature>
<gene>
    <name evidence="2" type="ORF">EGW08_016131</name>
</gene>
<evidence type="ECO:0000313" key="2">
    <source>
        <dbReference type="EMBL" id="RUS76100.1"/>
    </source>
</evidence>
<accession>A0A433T3L4</accession>
<comment type="caution">
    <text evidence="2">The sequence shown here is derived from an EMBL/GenBank/DDBJ whole genome shotgun (WGS) entry which is preliminary data.</text>
</comment>